<evidence type="ECO:0000256" key="3">
    <source>
        <dbReference type="ARBA" id="ARBA00022729"/>
    </source>
</evidence>
<evidence type="ECO:0000256" key="5">
    <source>
        <dbReference type="ARBA" id="ARBA00022989"/>
    </source>
</evidence>
<dbReference type="AlphaFoldDB" id="A0A2R6NTW9"/>
<name>A0A2R6NTW9_9APHY</name>
<organism evidence="9 10">
    <name type="scientific">Hermanssonia centrifuga</name>
    <dbReference type="NCBI Taxonomy" id="98765"/>
    <lineage>
        <taxon>Eukaryota</taxon>
        <taxon>Fungi</taxon>
        <taxon>Dikarya</taxon>
        <taxon>Basidiomycota</taxon>
        <taxon>Agaricomycotina</taxon>
        <taxon>Agaricomycetes</taxon>
        <taxon>Polyporales</taxon>
        <taxon>Meruliaceae</taxon>
        <taxon>Hermanssonia</taxon>
    </lineage>
</organism>
<evidence type="ECO:0000259" key="8">
    <source>
        <dbReference type="Pfam" id="PF25147"/>
    </source>
</evidence>
<dbReference type="InterPro" id="IPR008814">
    <property type="entry name" value="Swp1"/>
</dbReference>
<accession>A0A2R6NTW9</accession>
<keyword evidence="5" id="KW-1133">Transmembrane helix</keyword>
<dbReference type="UniPathway" id="UPA00378"/>
<dbReference type="PANTHER" id="PTHR12640:SF0">
    <property type="entry name" value="DOLICHYL-DIPHOSPHOOLIGOSACCHARIDE--PROTEIN GLYCOSYLTRANSFERASE SUBUNIT 2"/>
    <property type="match status" value="1"/>
</dbReference>
<evidence type="ECO:0000256" key="1">
    <source>
        <dbReference type="ARBA" id="ARBA00004477"/>
    </source>
</evidence>
<dbReference type="GO" id="GO:0008250">
    <property type="term" value="C:oligosaccharyltransferase complex"/>
    <property type="evidence" value="ECO:0007669"/>
    <property type="project" value="InterPro"/>
</dbReference>
<dbReference type="InterPro" id="IPR056790">
    <property type="entry name" value="Ribophorin_II_C"/>
</dbReference>
<feature type="chain" id="PRO_5044325411" description="Ribophorin II C-terminal domain-containing protein" evidence="7">
    <location>
        <begin position="20"/>
        <end position="241"/>
    </location>
</feature>
<evidence type="ECO:0000256" key="2">
    <source>
        <dbReference type="ARBA" id="ARBA00022692"/>
    </source>
</evidence>
<gene>
    <name evidence="9" type="ORF">PHLCEN_2v8353</name>
</gene>
<dbReference type="PANTHER" id="PTHR12640">
    <property type="entry name" value="RIBOPHORIN II"/>
    <property type="match status" value="1"/>
</dbReference>
<dbReference type="Pfam" id="PF25147">
    <property type="entry name" value="Ribophorin_II_C"/>
    <property type="match status" value="1"/>
</dbReference>
<reference evidence="9 10" key="1">
    <citation type="submission" date="2018-02" db="EMBL/GenBank/DDBJ databases">
        <title>Genome sequence of the basidiomycete white-rot fungus Phlebia centrifuga.</title>
        <authorList>
            <person name="Granchi Z."/>
            <person name="Peng M."/>
            <person name="de Vries R.P."/>
            <person name="Hilden K."/>
            <person name="Makela M.R."/>
            <person name="Grigoriev I."/>
            <person name="Riley R."/>
        </authorList>
    </citation>
    <scope>NUCLEOTIDE SEQUENCE [LARGE SCALE GENOMIC DNA]</scope>
    <source>
        <strain evidence="9 10">FBCC195</strain>
    </source>
</reference>
<evidence type="ECO:0000313" key="10">
    <source>
        <dbReference type="Proteomes" id="UP000186601"/>
    </source>
</evidence>
<sequence>MSILSFCLLSLLVVSGTDAAKLSLQSPRFTISSSNATQLRAEPISLAQQPAPLTLGLTDVLKLTFQVIEKDEGKGVQPHQTFLRFYDKVSGEEGIQPIRVTPAGKAKFELNMARPPTSLPPTTSSDPLSVSLLLGSFEYSPVQFDMFDIYLPESQPAPQHPDEATFHPLPTIVHTFRAEQKLPPRPISATFAALVLAPWAVLLGLTVKLCRDVAPFTTIYKGWGIVRPPKKLIPSTPLAQA</sequence>
<dbReference type="GO" id="GO:0006487">
    <property type="term" value="P:protein N-linked glycosylation"/>
    <property type="evidence" value="ECO:0007669"/>
    <property type="project" value="TreeGrafter"/>
</dbReference>
<keyword evidence="3 7" id="KW-0732">Signal</keyword>
<dbReference type="EMBL" id="MLYV02000838">
    <property type="protein sequence ID" value="PSR76595.1"/>
    <property type="molecule type" value="Genomic_DNA"/>
</dbReference>
<keyword evidence="6" id="KW-0472">Membrane</keyword>
<comment type="subcellular location">
    <subcellularLocation>
        <location evidence="1">Endoplasmic reticulum membrane</location>
        <topology evidence="1">Multi-pass membrane protein</topology>
    </subcellularLocation>
</comment>
<protein>
    <recommendedName>
        <fullName evidence="8">Ribophorin II C-terminal domain-containing protein</fullName>
    </recommendedName>
</protein>
<keyword evidence="10" id="KW-1185">Reference proteome</keyword>
<dbReference type="Proteomes" id="UP000186601">
    <property type="component" value="Unassembled WGS sequence"/>
</dbReference>
<keyword evidence="2" id="KW-0812">Transmembrane</keyword>
<comment type="caution">
    <text evidence="9">The sequence shown here is derived from an EMBL/GenBank/DDBJ whole genome shotgun (WGS) entry which is preliminary data.</text>
</comment>
<dbReference type="OrthoDB" id="432292at2759"/>
<feature type="domain" description="Ribophorin II C-terminal" evidence="8">
    <location>
        <begin position="176"/>
        <end position="216"/>
    </location>
</feature>
<dbReference type="STRING" id="98765.A0A2R6NTW9"/>
<proteinExistence type="predicted"/>
<evidence type="ECO:0000313" key="9">
    <source>
        <dbReference type="EMBL" id="PSR76595.1"/>
    </source>
</evidence>
<evidence type="ECO:0000256" key="7">
    <source>
        <dbReference type="SAM" id="SignalP"/>
    </source>
</evidence>
<feature type="signal peptide" evidence="7">
    <location>
        <begin position="1"/>
        <end position="19"/>
    </location>
</feature>
<keyword evidence="4" id="KW-0256">Endoplasmic reticulum</keyword>
<evidence type="ECO:0000256" key="4">
    <source>
        <dbReference type="ARBA" id="ARBA00022824"/>
    </source>
</evidence>
<evidence type="ECO:0000256" key="6">
    <source>
        <dbReference type="ARBA" id="ARBA00023136"/>
    </source>
</evidence>